<evidence type="ECO:0000313" key="7">
    <source>
        <dbReference type="EnsemblMetazoa" id="XP_037871245.1"/>
    </source>
</evidence>
<comment type="function">
    <text evidence="5">Involved in transvection phenomena (= synapsis-dependent gene expression), where the synaptic pairing of chromosomes carrying genes with which zeste interacts influences the expression of these genes. Zeste binds to DNA and stimulates transcription from a nearby promoter.</text>
</comment>
<name>A0A8R2LZY6_BOMMO</name>
<evidence type="ECO:0000256" key="2">
    <source>
        <dbReference type="ARBA" id="ARBA00016807"/>
    </source>
</evidence>
<sequence>MMTSRQVFSESEKTCLQELILKYNLHKTATMTASQNTKKLLWIHLTEEFNSIESNAKQSEAQLKKCWDNLKTRRKHFLANEKRQRMKTGGGQCIPNEPQPGSSNETLIFAEVLLDQTDVELRGVIDSDTIYSSEDIAMELESSVPAAAQPQQNDEVLSVSCARSSAEEYQSVNTHMHLMGSHLTVCGGA</sequence>
<evidence type="ECO:0000259" key="6">
    <source>
        <dbReference type="Pfam" id="PF13873"/>
    </source>
</evidence>
<reference evidence="8" key="1">
    <citation type="journal article" date="2008" name="Insect Biochem. Mol. Biol.">
        <title>The genome of a lepidopteran model insect, the silkworm Bombyx mori.</title>
        <authorList>
            <consortium name="International Silkworm Genome Consortium"/>
        </authorList>
    </citation>
    <scope>NUCLEOTIDE SEQUENCE [LARGE SCALE GENOMIC DNA]</scope>
    <source>
        <strain evidence="8">p50T</strain>
    </source>
</reference>
<accession>A0A8R2LZY6</accession>
<keyword evidence="8" id="KW-1185">Reference proteome</keyword>
<dbReference type="Proteomes" id="UP000005204">
    <property type="component" value="Unassembled WGS sequence"/>
</dbReference>
<evidence type="ECO:0000256" key="1">
    <source>
        <dbReference type="ARBA" id="ARBA00011764"/>
    </source>
</evidence>
<dbReference type="AlphaFoldDB" id="A0A8R2LZY6"/>
<evidence type="ECO:0000256" key="3">
    <source>
        <dbReference type="ARBA" id="ARBA00023015"/>
    </source>
</evidence>
<organism evidence="7 8">
    <name type="scientific">Bombyx mori</name>
    <name type="common">Silk moth</name>
    <dbReference type="NCBI Taxonomy" id="7091"/>
    <lineage>
        <taxon>Eukaryota</taxon>
        <taxon>Metazoa</taxon>
        <taxon>Ecdysozoa</taxon>
        <taxon>Arthropoda</taxon>
        <taxon>Hexapoda</taxon>
        <taxon>Insecta</taxon>
        <taxon>Pterygota</taxon>
        <taxon>Neoptera</taxon>
        <taxon>Endopterygota</taxon>
        <taxon>Lepidoptera</taxon>
        <taxon>Glossata</taxon>
        <taxon>Ditrysia</taxon>
        <taxon>Bombycoidea</taxon>
        <taxon>Bombycidae</taxon>
        <taxon>Bombycinae</taxon>
        <taxon>Bombyx</taxon>
    </lineage>
</organism>
<evidence type="ECO:0000313" key="8">
    <source>
        <dbReference type="Proteomes" id="UP000005204"/>
    </source>
</evidence>
<dbReference type="InterPro" id="IPR028002">
    <property type="entry name" value="Myb_DNA-bind_5"/>
</dbReference>
<evidence type="ECO:0000256" key="5">
    <source>
        <dbReference type="ARBA" id="ARBA00025466"/>
    </source>
</evidence>
<reference evidence="7" key="2">
    <citation type="submission" date="2022-06" db="UniProtKB">
        <authorList>
            <consortium name="EnsemblMetazoa"/>
        </authorList>
    </citation>
    <scope>IDENTIFICATION</scope>
    <source>
        <strain evidence="7">p50T (Dazao)</strain>
    </source>
</reference>
<dbReference type="EnsemblMetazoa" id="XM_038015317.1">
    <property type="protein sequence ID" value="XP_037871245.1"/>
    <property type="gene ID" value="LOC119629473"/>
</dbReference>
<evidence type="ECO:0000256" key="4">
    <source>
        <dbReference type="ARBA" id="ARBA00023163"/>
    </source>
</evidence>
<keyword evidence="4" id="KW-0804">Transcription</keyword>
<proteinExistence type="predicted"/>
<comment type="subunit">
    <text evidence="1">Self-associates forming complexes of several hundred monomers.</text>
</comment>
<keyword evidence="3" id="KW-0805">Transcription regulation</keyword>
<dbReference type="Pfam" id="PF13873">
    <property type="entry name" value="Myb_DNA-bind_5"/>
    <property type="match status" value="1"/>
</dbReference>
<feature type="domain" description="Myb/SANT-like DNA-binding" evidence="6">
    <location>
        <begin position="8"/>
        <end position="76"/>
    </location>
</feature>
<protein>
    <recommendedName>
        <fullName evidence="2">Regulatory protein zeste</fullName>
    </recommendedName>
</protein>